<reference evidence="2 3" key="1">
    <citation type="submission" date="2020-07" db="EMBL/GenBank/DDBJ databases">
        <title>Sequencing the genomes of 1000 actinobacteria strains.</title>
        <authorList>
            <person name="Klenk H.-P."/>
        </authorList>
    </citation>
    <scope>NUCLEOTIDE SEQUENCE [LARGE SCALE GENOMIC DNA]</scope>
    <source>
        <strain evidence="2 3">DSM 26487</strain>
    </source>
</reference>
<dbReference type="Proteomes" id="UP000564496">
    <property type="component" value="Unassembled WGS sequence"/>
</dbReference>
<dbReference type="Pfam" id="PF00561">
    <property type="entry name" value="Abhydrolase_1"/>
    <property type="match status" value="1"/>
</dbReference>
<gene>
    <name evidence="2" type="ORF">BJ988_002966</name>
</gene>
<comment type="caution">
    <text evidence="2">The sequence shown here is derived from an EMBL/GenBank/DDBJ whole genome shotgun (WGS) entry which is preliminary data.</text>
</comment>
<dbReference type="RefSeq" id="WP_179658662.1">
    <property type="nucleotide sequence ID" value="NZ_JACBZR010000001.1"/>
</dbReference>
<dbReference type="InterPro" id="IPR050266">
    <property type="entry name" value="AB_hydrolase_sf"/>
</dbReference>
<feature type="domain" description="AB hydrolase-1" evidence="1">
    <location>
        <begin position="57"/>
        <end position="291"/>
    </location>
</feature>
<dbReference type="InterPro" id="IPR029058">
    <property type="entry name" value="AB_hydrolase_fold"/>
</dbReference>
<dbReference type="PANTHER" id="PTHR43798:SF33">
    <property type="entry name" value="HYDROLASE, PUTATIVE (AFU_ORTHOLOGUE AFUA_2G14860)-RELATED"/>
    <property type="match status" value="1"/>
</dbReference>
<dbReference type="SUPFAM" id="SSF53474">
    <property type="entry name" value="alpha/beta-Hydrolases"/>
    <property type="match status" value="1"/>
</dbReference>
<sequence length="304" mass="33654">MSETTLSTATTTQTATDQPADHRSIWGFLRELDFRQGFVEVGGVRTRYAEAGSPDLPAVIMLHGTGGHWETFAPNLAALSEHFHCIAVDMVGNGFSEKPDYDYEIPVYVRQALGVLDHFGIEKAHFIGMSLGAWVCAATAVSHPDRVDRMILMSPAGLIATASNMARIRAERTAAVQNPTWDSIHKVFAHLIAEEANRLPDLIALRQAIYRRDDTRETIDRLLILQDAEARDRNLIPEEAWKTIQTPTLVVAAGKDHSEYMSTARTVSRLIPDSDVLEMPGVAHWPHFEDPATFNPAAIAFLSK</sequence>
<dbReference type="Gene3D" id="3.40.50.1820">
    <property type="entry name" value="alpha/beta hydrolase"/>
    <property type="match status" value="1"/>
</dbReference>
<organism evidence="2 3">
    <name type="scientific">Nocardioides panzhihuensis</name>
    <dbReference type="NCBI Taxonomy" id="860243"/>
    <lineage>
        <taxon>Bacteria</taxon>
        <taxon>Bacillati</taxon>
        <taxon>Actinomycetota</taxon>
        <taxon>Actinomycetes</taxon>
        <taxon>Propionibacteriales</taxon>
        <taxon>Nocardioidaceae</taxon>
        <taxon>Nocardioides</taxon>
    </lineage>
</organism>
<dbReference type="GO" id="GO:0016020">
    <property type="term" value="C:membrane"/>
    <property type="evidence" value="ECO:0007669"/>
    <property type="project" value="TreeGrafter"/>
</dbReference>
<dbReference type="PANTHER" id="PTHR43798">
    <property type="entry name" value="MONOACYLGLYCEROL LIPASE"/>
    <property type="match status" value="1"/>
</dbReference>
<name>A0A7Z0IT02_9ACTN</name>
<evidence type="ECO:0000259" key="1">
    <source>
        <dbReference type="Pfam" id="PF00561"/>
    </source>
</evidence>
<dbReference type="AlphaFoldDB" id="A0A7Z0IT02"/>
<dbReference type="InterPro" id="IPR000073">
    <property type="entry name" value="AB_hydrolase_1"/>
</dbReference>
<evidence type="ECO:0000313" key="3">
    <source>
        <dbReference type="Proteomes" id="UP000564496"/>
    </source>
</evidence>
<protein>
    <submittedName>
        <fullName evidence="2">Pimeloyl-ACP methyl ester carboxylesterase</fullName>
    </submittedName>
</protein>
<dbReference type="GO" id="GO:0003824">
    <property type="term" value="F:catalytic activity"/>
    <property type="evidence" value="ECO:0007669"/>
    <property type="project" value="UniProtKB-ARBA"/>
</dbReference>
<dbReference type="PRINTS" id="PR00111">
    <property type="entry name" value="ABHYDROLASE"/>
</dbReference>
<dbReference type="EMBL" id="JACBZR010000001">
    <property type="protein sequence ID" value="NYI78318.1"/>
    <property type="molecule type" value="Genomic_DNA"/>
</dbReference>
<accession>A0A7Z0IT02</accession>
<proteinExistence type="predicted"/>
<keyword evidence="3" id="KW-1185">Reference proteome</keyword>
<evidence type="ECO:0000313" key="2">
    <source>
        <dbReference type="EMBL" id="NYI78318.1"/>
    </source>
</evidence>